<keyword evidence="1" id="KW-1133">Transmembrane helix</keyword>
<protein>
    <recommendedName>
        <fullName evidence="2">Late embryogenesis abundant protein LEA-2 subgroup domain-containing protein</fullName>
    </recommendedName>
</protein>
<sequence>MTETTTNVEPLNIDKKHKVRKRKCHIAVGVILLLIILLFIIALILALTVFKPKQPRTQLLSATLDGVAPRVSFPAIKIELNITLDLKLLVENKNHASFKHGAGTSSLLYKSKQVGEAQLSPGFIPAMGSSTLPCRLTLEVDKMASDLPTLISDVLGGELVVETHTRIPGRVKFLGFIKKHVVAVSRCQFTLSVKEMKIKSQVCKRSGDSLQSYRALEIVISLPYCNFSFVGIMIWGFALALLT</sequence>
<keyword evidence="1" id="KW-0472">Membrane</keyword>
<organism evidence="3 4">
    <name type="scientific">Ziziphus jujuba var. spinosa</name>
    <dbReference type="NCBI Taxonomy" id="714518"/>
    <lineage>
        <taxon>Eukaryota</taxon>
        <taxon>Viridiplantae</taxon>
        <taxon>Streptophyta</taxon>
        <taxon>Embryophyta</taxon>
        <taxon>Tracheophyta</taxon>
        <taxon>Spermatophyta</taxon>
        <taxon>Magnoliopsida</taxon>
        <taxon>eudicotyledons</taxon>
        <taxon>Gunneridae</taxon>
        <taxon>Pentapetalae</taxon>
        <taxon>rosids</taxon>
        <taxon>fabids</taxon>
        <taxon>Rosales</taxon>
        <taxon>Rhamnaceae</taxon>
        <taxon>Paliureae</taxon>
        <taxon>Ziziphus</taxon>
    </lineage>
</organism>
<dbReference type="Proteomes" id="UP000813462">
    <property type="component" value="Unassembled WGS sequence"/>
</dbReference>
<accession>A0A978UK11</accession>
<feature type="transmembrane region" description="Helical" evidence="1">
    <location>
        <begin position="221"/>
        <end position="242"/>
    </location>
</feature>
<evidence type="ECO:0000256" key="1">
    <source>
        <dbReference type="SAM" id="Phobius"/>
    </source>
</evidence>
<evidence type="ECO:0000313" key="3">
    <source>
        <dbReference type="EMBL" id="KAH7515142.1"/>
    </source>
</evidence>
<dbReference type="Gene3D" id="2.60.40.1820">
    <property type="match status" value="1"/>
</dbReference>
<dbReference type="EMBL" id="JAEACU010000011">
    <property type="protein sequence ID" value="KAH7515142.1"/>
    <property type="molecule type" value="Genomic_DNA"/>
</dbReference>
<dbReference type="SUPFAM" id="SSF117070">
    <property type="entry name" value="LEA14-like"/>
    <property type="match status" value="1"/>
</dbReference>
<dbReference type="PANTHER" id="PTHR31852">
    <property type="entry name" value="LATE EMBRYOGENESIS ABUNDANT (LEA) HYDROXYPROLINE-RICH GLYCOPROTEIN FAMILY"/>
    <property type="match status" value="1"/>
</dbReference>
<evidence type="ECO:0000259" key="2">
    <source>
        <dbReference type="Pfam" id="PF03168"/>
    </source>
</evidence>
<dbReference type="InterPro" id="IPR055301">
    <property type="entry name" value="Lea14-like_2"/>
</dbReference>
<feature type="transmembrane region" description="Helical" evidence="1">
    <location>
        <begin position="26"/>
        <end position="50"/>
    </location>
</feature>
<dbReference type="Pfam" id="PF03168">
    <property type="entry name" value="LEA_2"/>
    <property type="match status" value="1"/>
</dbReference>
<proteinExistence type="predicted"/>
<dbReference type="AlphaFoldDB" id="A0A978UK11"/>
<feature type="domain" description="Late embryogenesis abundant protein LEA-2 subgroup" evidence="2">
    <location>
        <begin position="87"/>
        <end position="183"/>
    </location>
</feature>
<keyword evidence="1" id="KW-0812">Transmembrane</keyword>
<comment type="caution">
    <text evidence="3">The sequence shown here is derived from an EMBL/GenBank/DDBJ whole genome shotgun (WGS) entry which is preliminary data.</text>
</comment>
<reference evidence="3" key="1">
    <citation type="journal article" date="2021" name="Front. Plant Sci.">
        <title>Chromosome-Scale Genome Assembly for Chinese Sour Jujube and Insights Into Its Genome Evolution and Domestication Signature.</title>
        <authorList>
            <person name="Shen L.-Y."/>
            <person name="Luo H."/>
            <person name="Wang X.-L."/>
            <person name="Wang X.-M."/>
            <person name="Qiu X.-J."/>
            <person name="Liu H."/>
            <person name="Zhou S.-S."/>
            <person name="Jia K.-H."/>
            <person name="Nie S."/>
            <person name="Bao Y.-T."/>
            <person name="Zhang R.-G."/>
            <person name="Yun Q.-Z."/>
            <person name="Chai Y.-H."/>
            <person name="Lu J.-Y."/>
            <person name="Li Y."/>
            <person name="Zhao S.-W."/>
            <person name="Mao J.-F."/>
            <person name="Jia S.-G."/>
            <person name="Mao Y.-M."/>
        </authorList>
    </citation>
    <scope>NUCLEOTIDE SEQUENCE</scope>
    <source>
        <strain evidence="3">AT0</strain>
        <tissue evidence="3">Leaf</tissue>
    </source>
</reference>
<gene>
    <name evidence="3" type="ORF">FEM48_Zijuj11G0164500</name>
</gene>
<name>A0A978UK11_ZIZJJ</name>
<dbReference type="InterPro" id="IPR004864">
    <property type="entry name" value="LEA_2"/>
</dbReference>
<evidence type="ECO:0000313" key="4">
    <source>
        <dbReference type="Proteomes" id="UP000813462"/>
    </source>
</evidence>